<evidence type="ECO:0000313" key="2">
    <source>
        <dbReference type="Proteomes" id="UP000075881"/>
    </source>
</evidence>
<organism evidence="1 2">
    <name type="scientific">Anopheles christyi</name>
    <dbReference type="NCBI Taxonomy" id="43041"/>
    <lineage>
        <taxon>Eukaryota</taxon>
        <taxon>Metazoa</taxon>
        <taxon>Ecdysozoa</taxon>
        <taxon>Arthropoda</taxon>
        <taxon>Hexapoda</taxon>
        <taxon>Insecta</taxon>
        <taxon>Pterygota</taxon>
        <taxon>Neoptera</taxon>
        <taxon>Endopterygota</taxon>
        <taxon>Diptera</taxon>
        <taxon>Nematocera</taxon>
        <taxon>Culicoidea</taxon>
        <taxon>Culicidae</taxon>
        <taxon>Anophelinae</taxon>
        <taxon>Anopheles</taxon>
    </lineage>
</organism>
<dbReference type="VEuPathDB" id="VectorBase:ACHR009443"/>
<reference evidence="1" key="2">
    <citation type="submission" date="2020-05" db="UniProtKB">
        <authorList>
            <consortium name="EnsemblMetazoa"/>
        </authorList>
    </citation>
    <scope>IDENTIFICATION</scope>
    <source>
        <strain evidence="1">ACHKN1017</strain>
    </source>
</reference>
<dbReference type="AlphaFoldDB" id="A0A182KFA5"/>
<protein>
    <submittedName>
        <fullName evidence="1">Uncharacterized protein</fullName>
    </submittedName>
</protein>
<accession>A0A182KFA5</accession>
<dbReference type="EnsemblMetazoa" id="ACHR009443-RA">
    <property type="protein sequence ID" value="ACHR009443-PA"/>
    <property type="gene ID" value="ACHR009443"/>
</dbReference>
<reference evidence="2" key="1">
    <citation type="submission" date="2013-03" db="EMBL/GenBank/DDBJ databases">
        <title>The Genome Sequence of Anopheles christyi ACHKN1017.</title>
        <authorList>
            <consortium name="The Broad Institute Genomics Platform"/>
            <person name="Neafsey D.E."/>
            <person name="Besansky N."/>
            <person name="Walker B."/>
            <person name="Young S.K."/>
            <person name="Zeng Q."/>
            <person name="Gargeya S."/>
            <person name="Fitzgerald M."/>
            <person name="Haas B."/>
            <person name="Abouelleil A."/>
            <person name="Allen A.W."/>
            <person name="Alvarado L."/>
            <person name="Arachchi H.M."/>
            <person name="Berlin A.M."/>
            <person name="Chapman S.B."/>
            <person name="Gainer-Dewar J."/>
            <person name="Goldberg J."/>
            <person name="Griggs A."/>
            <person name="Gujja S."/>
            <person name="Hansen M."/>
            <person name="Howarth C."/>
            <person name="Imamovic A."/>
            <person name="Ireland A."/>
            <person name="Larimer J."/>
            <person name="McCowan C."/>
            <person name="Murphy C."/>
            <person name="Pearson M."/>
            <person name="Poon T.W."/>
            <person name="Priest M."/>
            <person name="Roberts A."/>
            <person name="Saif S."/>
            <person name="Shea T."/>
            <person name="Sisk P."/>
            <person name="Sykes S."/>
            <person name="Wortman J."/>
            <person name="Nusbaum C."/>
            <person name="Birren B."/>
        </authorList>
    </citation>
    <scope>NUCLEOTIDE SEQUENCE [LARGE SCALE GENOMIC DNA]</scope>
    <source>
        <strain evidence="2">ACHKN1017</strain>
    </source>
</reference>
<keyword evidence="2" id="KW-1185">Reference proteome</keyword>
<proteinExistence type="predicted"/>
<evidence type="ECO:0000313" key="1">
    <source>
        <dbReference type="EnsemblMetazoa" id="ACHR009443-PA"/>
    </source>
</evidence>
<sequence>MFMPFPKTRTPIQKKTHRVERSKVRVSFFQSSKPQSISPPESLHLYGGQSLIHFGNGGGGGGGGYDNNNSPLDTYITSTALNQQYDSLSSHQQQHFHPAHRDPNMAAVYGKTLRIKALWIWENSWISVDDIDRDGKVGTGRNSYTIHLDVFY</sequence>
<dbReference type="Proteomes" id="UP000075881">
    <property type="component" value="Unassembled WGS sequence"/>
</dbReference>
<name>A0A182KFA5_9DIPT</name>